<accession>A0A1E1MJ65</accession>
<dbReference type="EMBL" id="FJVC01000367">
    <property type="protein sequence ID" value="CZT49103.1"/>
    <property type="molecule type" value="Genomic_DNA"/>
</dbReference>
<reference evidence="2" key="1">
    <citation type="submission" date="2016-03" db="EMBL/GenBank/DDBJ databases">
        <authorList>
            <person name="Guldener U."/>
        </authorList>
    </citation>
    <scope>NUCLEOTIDE SEQUENCE [LARGE SCALE GENOMIC DNA]</scope>
</reference>
<keyword evidence="2" id="KW-1185">Reference proteome</keyword>
<sequence>MPLPLSLLKTTPHVTNVVASDTTDLHAALRRSFPQCASAVMSAATPLAIVPISYSCP</sequence>
<gene>
    <name evidence="1" type="ORF">RSE6_09893</name>
</gene>
<evidence type="ECO:0000313" key="2">
    <source>
        <dbReference type="Proteomes" id="UP000177625"/>
    </source>
</evidence>
<evidence type="ECO:0000313" key="1">
    <source>
        <dbReference type="EMBL" id="CZT49103.1"/>
    </source>
</evidence>
<dbReference type="AlphaFoldDB" id="A0A1E1MJ65"/>
<protein>
    <submittedName>
        <fullName evidence="1">Uncharacterized protein</fullName>
    </submittedName>
</protein>
<proteinExistence type="predicted"/>
<dbReference type="Proteomes" id="UP000177625">
    <property type="component" value="Unassembled WGS sequence"/>
</dbReference>
<organism evidence="1 2">
    <name type="scientific">Rhynchosporium secalis</name>
    <name type="common">Barley scald fungus</name>
    <dbReference type="NCBI Taxonomy" id="38038"/>
    <lineage>
        <taxon>Eukaryota</taxon>
        <taxon>Fungi</taxon>
        <taxon>Dikarya</taxon>
        <taxon>Ascomycota</taxon>
        <taxon>Pezizomycotina</taxon>
        <taxon>Leotiomycetes</taxon>
        <taxon>Helotiales</taxon>
        <taxon>Ploettnerulaceae</taxon>
        <taxon>Rhynchosporium</taxon>
    </lineage>
</organism>
<name>A0A1E1MJ65_RHYSE</name>